<evidence type="ECO:0000313" key="3">
    <source>
        <dbReference type="Proteomes" id="UP000468443"/>
    </source>
</evidence>
<evidence type="ECO:0000256" key="1">
    <source>
        <dbReference type="SAM" id="MobiDB-lite"/>
    </source>
</evidence>
<name>A0A6P0ULG5_9FLAO</name>
<dbReference type="AlphaFoldDB" id="A0A6P0ULG5"/>
<dbReference type="RefSeq" id="WP_283401254.1">
    <property type="nucleotide sequence ID" value="NZ_FXTW01000004.1"/>
</dbReference>
<accession>A0A6P0ULG5</accession>
<evidence type="ECO:0000313" key="2">
    <source>
        <dbReference type="EMBL" id="NER11086.1"/>
    </source>
</evidence>
<reference evidence="2 3" key="1">
    <citation type="submission" date="2020-01" db="EMBL/GenBank/DDBJ databases">
        <title>Muriicola jejuensis KCTC 22299.</title>
        <authorList>
            <person name="Wang G."/>
        </authorList>
    </citation>
    <scope>NUCLEOTIDE SEQUENCE [LARGE SCALE GENOMIC DNA]</scope>
    <source>
        <strain evidence="2 3">KCTC 22299</strain>
    </source>
</reference>
<sequence>MKFPCINLCMPKHLLFLLILFSIFRLHSQEVPLPPDLRQYNLTQFNSSLFNPVFTLDRNQPQSLSLWVRWQWQQVDADPTTVFANYTHRLNRQSAFGVGFLQQNTGLFLQTGGVLNYAYAFDLGPDLRLSLGLNLFGFSQVLADDRFQQSPDIGLPFLENGTSFVLQAAPGIQLAYGNFSLGFAAENALEYNLTEGGKNNGSDEKVFFGSSSYTFPIEGNGIFENAYLRPMVYVKTLPELETQYGINTQFKTQNFWIQGGYHNFYGASGGLGGTFFGKFSLGALVEIGTSAELDGKDPSFEIVTSYHFGSPDLRRKIVGFEPEDEGEPLPSEPVKRKKLSKKERRLLAEAKEKQVQDSLLLMRRQQDSLTMARRKAAEEENARLTRQAQRKKDSLEAIDSIAAEKDRMNQAVSPEKGERFEEAVLKEDIRPGFYLITNVFGTQRYYKLFMESLKQRGLNPKSFYRTERKLNYVYLERYDSMQEAREARDSKFFGRYSDAIWIFRVKNE</sequence>
<dbReference type="EMBL" id="JAABOP010000003">
    <property type="protein sequence ID" value="NER11086.1"/>
    <property type="molecule type" value="Genomic_DNA"/>
</dbReference>
<dbReference type="Pfam" id="PF11751">
    <property type="entry name" value="PorP_SprF"/>
    <property type="match status" value="1"/>
</dbReference>
<feature type="region of interest" description="Disordered" evidence="1">
    <location>
        <begin position="321"/>
        <end position="340"/>
    </location>
</feature>
<comment type="caution">
    <text evidence="2">The sequence shown here is derived from an EMBL/GenBank/DDBJ whole genome shotgun (WGS) entry which is preliminary data.</text>
</comment>
<dbReference type="InterPro" id="IPR019861">
    <property type="entry name" value="PorP/SprF_Bacteroidetes"/>
</dbReference>
<gene>
    <name evidence="2" type="ORF">GWK09_11195</name>
</gene>
<protein>
    <submittedName>
        <fullName evidence="2">Type IX secretion system membrane protein PorP/SprF</fullName>
    </submittedName>
</protein>
<dbReference type="NCBIfam" id="TIGR03519">
    <property type="entry name" value="T9SS_PorP_fam"/>
    <property type="match status" value="1"/>
</dbReference>
<proteinExistence type="predicted"/>
<keyword evidence="3" id="KW-1185">Reference proteome</keyword>
<dbReference type="Proteomes" id="UP000468443">
    <property type="component" value="Unassembled WGS sequence"/>
</dbReference>
<organism evidence="2 3">
    <name type="scientific">Muriicola jejuensis</name>
    <dbReference type="NCBI Taxonomy" id="504488"/>
    <lineage>
        <taxon>Bacteria</taxon>
        <taxon>Pseudomonadati</taxon>
        <taxon>Bacteroidota</taxon>
        <taxon>Flavobacteriia</taxon>
        <taxon>Flavobacteriales</taxon>
        <taxon>Flavobacteriaceae</taxon>
        <taxon>Muriicola</taxon>
    </lineage>
</organism>